<dbReference type="InterPro" id="IPR003593">
    <property type="entry name" value="AAA+_ATPase"/>
</dbReference>
<keyword evidence="2 10" id="KW-0812">Transmembrane</keyword>
<organism evidence="14 15">
    <name type="scientific">Enterococcus ratti</name>
    <dbReference type="NCBI Taxonomy" id="150033"/>
    <lineage>
        <taxon>Bacteria</taxon>
        <taxon>Bacillati</taxon>
        <taxon>Bacillota</taxon>
        <taxon>Bacilli</taxon>
        <taxon>Lactobacillales</taxon>
        <taxon>Enterococcaceae</taxon>
        <taxon>Enterococcus</taxon>
    </lineage>
</organism>
<keyword evidence="15" id="KW-1185">Reference proteome</keyword>
<protein>
    <recommendedName>
        <fullName evidence="16">ABC-type bacteriocin transporter</fullName>
    </recommendedName>
</protein>
<dbReference type="InterPro" id="IPR039421">
    <property type="entry name" value="Type_1_exporter"/>
</dbReference>
<feature type="domain" description="ABC transporter" evidence="11">
    <location>
        <begin position="477"/>
        <end position="696"/>
    </location>
</feature>
<dbReference type="PANTHER" id="PTHR24221">
    <property type="entry name" value="ATP-BINDING CASSETTE SUB-FAMILY B"/>
    <property type="match status" value="1"/>
</dbReference>
<evidence type="ECO:0000256" key="2">
    <source>
        <dbReference type="ARBA" id="ARBA00022692"/>
    </source>
</evidence>
<reference evidence="14 15" key="1">
    <citation type="submission" date="2014-12" db="EMBL/GenBank/DDBJ databases">
        <title>Draft genome sequences of 29 type strains of Enterococci.</title>
        <authorList>
            <person name="Zhong Z."/>
            <person name="Sun Z."/>
            <person name="Liu W."/>
            <person name="Zhang W."/>
            <person name="Zhang H."/>
        </authorList>
    </citation>
    <scope>NUCLEOTIDE SEQUENCE [LARGE SCALE GENOMIC DNA]</scope>
    <source>
        <strain evidence="14 15">DSM 15687</strain>
    </source>
</reference>
<feature type="transmembrane region" description="Helical" evidence="10">
    <location>
        <begin position="199"/>
        <end position="218"/>
    </location>
</feature>
<dbReference type="GO" id="GO:0006508">
    <property type="term" value="P:proteolysis"/>
    <property type="evidence" value="ECO:0007669"/>
    <property type="project" value="InterPro"/>
</dbReference>
<dbReference type="CDD" id="cd03228">
    <property type="entry name" value="ABCC_MRP_Like"/>
    <property type="match status" value="1"/>
</dbReference>
<feature type="transmembrane region" description="Helical" evidence="10">
    <location>
        <begin position="302"/>
        <end position="321"/>
    </location>
</feature>
<dbReference type="PROSITE" id="PS50893">
    <property type="entry name" value="ABC_TRANSPORTER_2"/>
    <property type="match status" value="1"/>
</dbReference>
<dbReference type="Gene3D" id="3.40.50.300">
    <property type="entry name" value="P-loop containing nucleotide triphosphate hydrolases"/>
    <property type="match status" value="1"/>
</dbReference>
<dbReference type="Pfam" id="PF03412">
    <property type="entry name" value="Peptidase_C39"/>
    <property type="match status" value="1"/>
</dbReference>
<evidence type="ECO:0000256" key="1">
    <source>
        <dbReference type="ARBA" id="ARBA00004651"/>
    </source>
</evidence>
<evidence type="ECO:0000256" key="10">
    <source>
        <dbReference type="SAM" id="Phobius"/>
    </source>
</evidence>
<dbReference type="CDD" id="cd18570">
    <property type="entry name" value="ABC_6TM_PCAT1_LagD_like"/>
    <property type="match status" value="1"/>
</dbReference>
<accession>A0A1L8WR92</accession>
<keyword evidence="5" id="KW-0067">ATP-binding</keyword>
<feature type="transmembrane region" description="Helical" evidence="10">
    <location>
        <begin position="164"/>
        <end position="187"/>
    </location>
</feature>
<keyword evidence="9" id="KW-0080">Bacteriocin transport</keyword>
<evidence type="ECO:0000313" key="14">
    <source>
        <dbReference type="EMBL" id="OJG83518.1"/>
    </source>
</evidence>
<evidence type="ECO:0000259" key="11">
    <source>
        <dbReference type="PROSITE" id="PS50893"/>
    </source>
</evidence>
<proteinExistence type="predicted"/>
<dbReference type="Gene3D" id="3.90.70.10">
    <property type="entry name" value="Cysteine proteinases"/>
    <property type="match status" value="1"/>
</dbReference>
<keyword evidence="4" id="KW-0645">Protease</keyword>
<evidence type="ECO:0000256" key="4">
    <source>
        <dbReference type="ARBA" id="ARBA00022807"/>
    </source>
</evidence>
<dbReference type="InterPro" id="IPR005074">
    <property type="entry name" value="Peptidase_C39"/>
</dbReference>
<evidence type="ECO:0000256" key="6">
    <source>
        <dbReference type="ARBA" id="ARBA00022927"/>
    </source>
</evidence>
<dbReference type="InterPro" id="IPR011527">
    <property type="entry name" value="ABC1_TM_dom"/>
</dbReference>
<keyword evidence="6" id="KW-0813">Transport</keyword>
<dbReference type="GO" id="GO:0043213">
    <property type="term" value="P:bacteriocin transport"/>
    <property type="evidence" value="ECO:0007669"/>
    <property type="project" value="UniProtKB-KW"/>
</dbReference>
<dbReference type="GO" id="GO:0140359">
    <property type="term" value="F:ABC-type transporter activity"/>
    <property type="evidence" value="ECO:0007669"/>
    <property type="project" value="InterPro"/>
</dbReference>
<dbReference type="InterPro" id="IPR003439">
    <property type="entry name" value="ABC_transporter-like_ATP-bd"/>
</dbReference>
<keyword evidence="8 10" id="KW-0472">Membrane</keyword>
<dbReference type="STRING" id="150033.RV14_GL001396"/>
<dbReference type="GO" id="GO:0015031">
    <property type="term" value="P:protein transport"/>
    <property type="evidence" value="ECO:0007669"/>
    <property type="project" value="UniProtKB-KW"/>
</dbReference>
<name>A0A1L8WR92_9ENTE</name>
<dbReference type="GO" id="GO:0034040">
    <property type="term" value="F:ATPase-coupled lipid transmembrane transporter activity"/>
    <property type="evidence" value="ECO:0007669"/>
    <property type="project" value="TreeGrafter"/>
</dbReference>
<evidence type="ECO:0000313" key="15">
    <source>
        <dbReference type="Proteomes" id="UP000182152"/>
    </source>
</evidence>
<dbReference type="SUPFAM" id="SSF52540">
    <property type="entry name" value="P-loop containing nucleoside triphosphate hydrolases"/>
    <property type="match status" value="1"/>
</dbReference>
<comment type="caution">
    <text evidence="14">The sequence shown here is derived from an EMBL/GenBank/DDBJ whole genome shotgun (WGS) entry which is preliminary data.</text>
</comment>
<feature type="domain" description="Peptidase C39" evidence="13">
    <location>
        <begin position="9"/>
        <end position="132"/>
    </location>
</feature>
<feature type="transmembrane region" description="Helical" evidence="10">
    <location>
        <begin position="397"/>
        <end position="415"/>
    </location>
</feature>
<dbReference type="PANTHER" id="PTHR24221:SF654">
    <property type="entry name" value="ATP-BINDING CASSETTE SUB-FAMILY B MEMBER 6"/>
    <property type="match status" value="1"/>
</dbReference>
<dbReference type="SUPFAM" id="SSF90123">
    <property type="entry name" value="ABC transporter transmembrane region"/>
    <property type="match status" value="1"/>
</dbReference>
<dbReference type="Pfam" id="PF00005">
    <property type="entry name" value="ABC_tran"/>
    <property type="match status" value="1"/>
</dbReference>
<keyword evidence="4" id="KW-0788">Thiol protease</keyword>
<keyword evidence="7 10" id="KW-1133">Transmembrane helix</keyword>
<feature type="transmembrane region" description="Helical" evidence="10">
    <location>
        <begin position="274"/>
        <end position="296"/>
    </location>
</feature>
<evidence type="ECO:0000256" key="7">
    <source>
        <dbReference type="ARBA" id="ARBA00022989"/>
    </source>
</evidence>
<dbReference type="InterPro" id="IPR017871">
    <property type="entry name" value="ABC_transporter-like_CS"/>
</dbReference>
<dbReference type="Gene3D" id="1.20.1560.10">
    <property type="entry name" value="ABC transporter type 1, transmembrane domain"/>
    <property type="match status" value="1"/>
</dbReference>
<dbReference type="PROSITE" id="PS00211">
    <property type="entry name" value="ABC_TRANSPORTER_1"/>
    <property type="match status" value="1"/>
</dbReference>
<dbReference type="InterPro" id="IPR027417">
    <property type="entry name" value="P-loop_NTPase"/>
</dbReference>
<gene>
    <name evidence="14" type="ORF">RV14_GL001396</name>
</gene>
<dbReference type="Pfam" id="PF00664">
    <property type="entry name" value="ABC_membrane"/>
    <property type="match status" value="1"/>
</dbReference>
<dbReference type="GO" id="GO:0005886">
    <property type="term" value="C:plasma membrane"/>
    <property type="evidence" value="ECO:0007669"/>
    <property type="project" value="UniProtKB-SubCell"/>
</dbReference>
<dbReference type="SMART" id="SM00382">
    <property type="entry name" value="AAA"/>
    <property type="match status" value="1"/>
</dbReference>
<evidence type="ECO:0000256" key="8">
    <source>
        <dbReference type="ARBA" id="ARBA00023136"/>
    </source>
</evidence>
<dbReference type="AlphaFoldDB" id="A0A1L8WR92"/>
<dbReference type="Proteomes" id="UP000182152">
    <property type="component" value="Unassembled WGS sequence"/>
</dbReference>
<dbReference type="GO" id="GO:0008234">
    <property type="term" value="F:cysteine-type peptidase activity"/>
    <property type="evidence" value="ECO:0007669"/>
    <property type="project" value="UniProtKB-KW"/>
</dbReference>
<keyword evidence="4" id="KW-0378">Hydrolase</keyword>
<dbReference type="InterPro" id="IPR036640">
    <property type="entry name" value="ABC1_TM_sf"/>
</dbReference>
<evidence type="ECO:0000259" key="13">
    <source>
        <dbReference type="PROSITE" id="PS50990"/>
    </source>
</evidence>
<evidence type="ECO:0000256" key="9">
    <source>
        <dbReference type="ARBA" id="ARBA00043264"/>
    </source>
</evidence>
<evidence type="ECO:0000256" key="5">
    <source>
        <dbReference type="ARBA" id="ARBA00022840"/>
    </source>
</evidence>
<dbReference type="RefSeq" id="WP_071854680.1">
    <property type="nucleotide sequence ID" value="NZ_JXLB01000003.1"/>
</dbReference>
<dbReference type="PROSITE" id="PS50929">
    <property type="entry name" value="ABC_TM1F"/>
    <property type="match status" value="1"/>
</dbReference>
<dbReference type="GO" id="GO:0016887">
    <property type="term" value="F:ATP hydrolysis activity"/>
    <property type="evidence" value="ECO:0007669"/>
    <property type="project" value="InterPro"/>
</dbReference>
<keyword evidence="3" id="KW-0547">Nucleotide-binding</keyword>
<dbReference type="GO" id="GO:0005524">
    <property type="term" value="F:ATP binding"/>
    <property type="evidence" value="ECO:0007669"/>
    <property type="project" value="UniProtKB-KW"/>
</dbReference>
<keyword evidence="6" id="KW-0653">Protein transport</keyword>
<dbReference type="PROSITE" id="PS50990">
    <property type="entry name" value="PEPTIDASE_C39"/>
    <property type="match status" value="1"/>
</dbReference>
<evidence type="ECO:0000259" key="12">
    <source>
        <dbReference type="PROSITE" id="PS50929"/>
    </source>
</evidence>
<sequence>MRKFKFVRQTGNWDCAPACLSMVSLYYGREISLNYLSKLCKTDLSGTNVKQLKVACQEIEFFASWKKESNIEKIQNNLPVILMLNGINNQYHFVVLFKVKNGKCIIGNPATKIEKLNIDTIQKEYSGYTLFLKPQTKDGFIDREKKFSLSQQVYEMTTKYKLRITIVFAFSVLITTLGILSAKFYTVLFNQIIPTGNNILLWSSVVGILTITLGKIIFELIRQFMILKLSQIIDIQIVSKAYEKIIHLPLKYFFVRSGGEILSRIDDTSHVRELISQTFVTSIMDIILMIGGGFAIYFNNPILFFSTFLPISLYVLTYKIFNRVFKRYNEEIMEKNAIQNSLTIEVIESIEDMKTLNQESYFLEKLKQKYFELTDCSRRYGQIISLQQTIQSGIREFYQLGIYIVGAILIMKKMWSTGELIAFLSLLPYFVDPVERLVQVQGKLNSAFVAANRVSEFFLTPEENRKGLIVDQEKIVLSLNQLSYEHNMKKVFESVTCEFKVGKIFGITGVSGIGKTTLAKILAGLYDDYGGSVKLNTRELKNIGKDSLREKIVYVGQNAHLFSVSVMENLVLGRSIEESKVRELCEQINLDKVIENLPLKYSTLIQENGKNFSSGQRQRFVLARAVLGNPQILILDETTANLDVVSERSILTYLNYLKEYTIVIFITHRQSALVNCDIIYELSKEGLVHVKKDKSE</sequence>
<evidence type="ECO:0000256" key="3">
    <source>
        <dbReference type="ARBA" id="ARBA00022741"/>
    </source>
</evidence>
<evidence type="ECO:0008006" key="16">
    <source>
        <dbReference type="Google" id="ProtNLM"/>
    </source>
</evidence>
<comment type="subcellular location">
    <subcellularLocation>
        <location evidence="1">Cell membrane</location>
        <topology evidence="1">Multi-pass membrane protein</topology>
    </subcellularLocation>
</comment>
<dbReference type="EMBL" id="JXLB01000003">
    <property type="protein sequence ID" value="OJG83518.1"/>
    <property type="molecule type" value="Genomic_DNA"/>
</dbReference>
<feature type="domain" description="ABC transmembrane type-1" evidence="12">
    <location>
        <begin position="166"/>
        <end position="446"/>
    </location>
</feature>